<dbReference type="STRING" id="1442369.A0A0D2J3G3"/>
<proteinExistence type="predicted"/>
<sequence>MEAAAGITAHANQRIVFTGGSGKAGRHVISYLIQHGYEVLNLDLMPLPSDISNVHTIKTDLTQSGQVFNGISSHFKLTQPFREPLLRPPDAVVHFGAYARNMIVPDDETFRVNVLATYNVIEAACKLGVKKIIVASSIATYGVTFAEGDVDYLSFPIEEILNVEPMDTYAISKLCGEIVARGFARRFGVDIYMLRLGNIIAPEEHEAAFRAYVEEPGAWKGHGWSYIDVRDLGQMCDLCVKKDGLGFQIFNATNDEITNANPTEEFLKKECPRTLFTREMGKHEAPVSNRKAKELLGFKEKHGWRSAYITTGAPKMSNAN</sequence>
<dbReference type="PANTHER" id="PTHR43103">
    <property type="entry name" value="NUCLEOSIDE-DIPHOSPHATE-SUGAR EPIMERASE"/>
    <property type="match status" value="1"/>
</dbReference>
<gene>
    <name evidence="2" type="ORF">Z518_07038</name>
</gene>
<dbReference type="InterPro" id="IPR036291">
    <property type="entry name" value="NAD(P)-bd_dom_sf"/>
</dbReference>
<dbReference type="Pfam" id="PF01370">
    <property type="entry name" value="Epimerase"/>
    <property type="match status" value="1"/>
</dbReference>
<dbReference type="EMBL" id="KN847479">
    <property type="protein sequence ID" value="KIX03485.1"/>
    <property type="molecule type" value="Genomic_DNA"/>
</dbReference>
<dbReference type="Proteomes" id="UP000053617">
    <property type="component" value="Unassembled WGS sequence"/>
</dbReference>
<dbReference type="VEuPathDB" id="FungiDB:Z518_07038"/>
<evidence type="ECO:0000313" key="2">
    <source>
        <dbReference type="EMBL" id="KIX03485.1"/>
    </source>
</evidence>
<accession>A0A0D2J3G3</accession>
<reference evidence="2 3" key="1">
    <citation type="submission" date="2015-01" db="EMBL/GenBank/DDBJ databases">
        <title>The Genome Sequence of Rhinocladiella mackenzie CBS 650.93.</title>
        <authorList>
            <consortium name="The Broad Institute Genomics Platform"/>
            <person name="Cuomo C."/>
            <person name="de Hoog S."/>
            <person name="Gorbushina A."/>
            <person name="Stielow B."/>
            <person name="Teixiera M."/>
            <person name="Abouelleil A."/>
            <person name="Chapman S.B."/>
            <person name="Priest M."/>
            <person name="Young S.K."/>
            <person name="Wortman J."/>
            <person name="Nusbaum C."/>
            <person name="Birren B."/>
        </authorList>
    </citation>
    <scope>NUCLEOTIDE SEQUENCE [LARGE SCALE GENOMIC DNA]</scope>
    <source>
        <strain evidence="2 3">CBS 650.93</strain>
    </source>
</reference>
<dbReference type="InterPro" id="IPR001509">
    <property type="entry name" value="Epimerase_deHydtase"/>
</dbReference>
<protein>
    <recommendedName>
        <fullName evidence="1">NAD-dependent epimerase/dehydratase domain-containing protein</fullName>
    </recommendedName>
</protein>
<dbReference type="PANTHER" id="PTHR43103:SF6">
    <property type="entry name" value="PUTATIVE-RELATED"/>
    <property type="match status" value="1"/>
</dbReference>
<dbReference type="SUPFAM" id="SSF51735">
    <property type="entry name" value="NAD(P)-binding Rossmann-fold domains"/>
    <property type="match status" value="1"/>
</dbReference>
<feature type="domain" description="NAD-dependent epimerase/dehydratase" evidence="1">
    <location>
        <begin position="15"/>
        <end position="205"/>
    </location>
</feature>
<dbReference type="RefSeq" id="XP_013270621.1">
    <property type="nucleotide sequence ID" value="XM_013415167.1"/>
</dbReference>
<keyword evidence="3" id="KW-1185">Reference proteome</keyword>
<dbReference type="AlphaFoldDB" id="A0A0D2J3G3"/>
<evidence type="ECO:0000313" key="3">
    <source>
        <dbReference type="Proteomes" id="UP000053617"/>
    </source>
</evidence>
<evidence type="ECO:0000259" key="1">
    <source>
        <dbReference type="Pfam" id="PF01370"/>
    </source>
</evidence>
<dbReference type="OrthoDB" id="202470at2759"/>
<dbReference type="GeneID" id="25295109"/>
<name>A0A0D2J3G3_9EURO</name>
<dbReference type="Gene3D" id="3.40.50.720">
    <property type="entry name" value="NAD(P)-binding Rossmann-like Domain"/>
    <property type="match status" value="1"/>
</dbReference>
<dbReference type="HOGENOM" id="CLU_053163_2_0_1"/>
<dbReference type="CDD" id="cd08946">
    <property type="entry name" value="SDR_e"/>
    <property type="match status" value="1"/>
</dbReference>
<organism evidence="2 3">
    <name type="scientific">Rhinocladiella mackenziei CBS 650.93</name>
    <dbReference type="NCBI Taxonomy" id="1442369"/>
    <lineage>
        <taxon>Eukaryota</taxon>
        <taxon>Fungi</taxon>
        <taxon>Dikarya</taxon>
        <taxon>Ascomycota</taxon>
        <taxon>Pezizomycotina</taxon>
        <taxon>Eurotiomycetes</taxon>
        <taxon>Chaetothyriomycetidae</taxon>
        <taxon>Chaetothyriales</taxon>
        <taxon>Herpotrichiellaceae</taxon>
        <taxon>Rhinocladiella</taxon>
    </lineage>
</organism>